<organism evidence="1 2">
    <name type="scientific">Stachybotrys chartarum (strain CBS 109288 / IBT 7711)</name>
    <name type="common">Toxic black mold</name>
    <name type="synonym">Stilbospora chartarum</name>
    <dbReference type="NCBI Taxonomy" id="1280523"/>
    <lineage>
        <taxon>Eukaryota</taxon>
        <taxon>Fungi</taxon>
        <taxon>Dikarya</taxon>
        <taxon>Ascomycota</taxon>
        <taxon>Pezizomycotina</taxon>
        <taxon>Sordariomycetes</taxon>
        <taxon>Hypocreomycetidae</taxon>
        <taxon>Hypocreales</taxon>
        <taxon>Stachybotryaceae</taxon>
        <taxon>Stachybotrys</taxon>
    </lineage>
</organism>
<dbReference type="Proteomes" id="UP000028045">
    <property type="component" value="Unassembled WGS sequence"/>
</dbReference>
<accession>A0A084BC75</accession>
<evidence type="ECO:0000313" key="1">
    <source>
        <dbReference type="EMBL" id="KEY75154.1"/>
    </source>
</evidence>
<name>A0A084BC75_STACB</name>
<reference evidence="1 2" key="1">
    <citation type="journal article" date="2014" name="BMC Genomics">
        <title>Comparative genome sequencing reveals chemotype-specific gene clusters in the toxigenic black mold Stachybotrys.</title>
        <authorList>
            <person name="Semeiks J."/>
            <person name="Borek D."/>
            <person name="Otwinowski Z."/>
            <person name="Grishin N.V."/>
        </authorList>
    </citation>
    <scope>NUCLEOTIDE SEQUENCE [LARGE SCALE GENOMIC DNA]</scope>
    <source>
        <strain evidence="2">CBS 109288 / IBT 7711</strain>
    </source>
</reference>
<protein>
    <submittedName>
        <fullName evidence="1">Uncharacterized protein</fullName>
    </submittedName>
</protein>
<keyword evidence="2" id="KW-1185">Reference proteome</keyword>
<dbReference type="HOGENOM" id="CLU_1797714_0_0_1"/>
<evidence type="ECO:0000313" key="2">
    <source>
        <dbReference type="Proteomes" id="UP000028045"/>
    </source>
</evidence>
<dbReference type="EMBL" id="KL647400">
    <property type="protein sequence ID" value="KEY75154.1"/>
    <property type="molecule type" value="Genomic_DNA"/>
</dbReference>
<sequence length="144" mass="16239">MWSPFQGENNDTLLVLADFEMGTGPGGGLLRCAARIVACMTAFDAERVETLLPFPWFVLTPLRYMRLNTGPRYLNVFAQRYRSDAPYTSFWGKPRFIVDQLVGMMFDLADRTPVTVEIKTPELANSEQAFIAGERPTLVTEQVP</sequence>
<gene>
    <name evidence="1" type="ORF">S7711_10486</name>
</gene>
<dbReference type="AlphaFoldDB" id="A0A084BC75"/>
<proteinExistence type="predicted"/>